<sequence length="768" mass="86248">MKKLLSFLGTTIFVASSALTVVSCVHNNQEDKNNDLTPLQTEMLDGANFISRLIIGGRHENLNYNVNEVLSMYLTPQSTAMQIPVAYKYNDQKINLGSKISNYKNLLAPWVKGFDEDGYAGMFASYVMGMYDDSFYQKMFNPGSDGKGYFEDTFSKGGNVGYNKKKDNAMGYAAGLGKNAKLSDDEDRRNLAWGIQDTGALSNYLLHNGFDGAYPTNTNGTEGPKSSANENNKGTNGSGYAWYNSILYAGNASQSRDYKDQGVQNKLNKGLIFTKANENTDFKSMVHGLKFNSTGALITATAGKLNLKGKISLMASLLENFSSTKSGALNLAEFSNFLLPMIVDPNFPPIIGPIPGFIPGTTFQTMQGITFSLITKIWETFKKHRNEFPESTWSKIDALDKAPEPVNGVSPTKELNIQYLFNKQGRDIDNPGTNAKDIVDIINLLDQESKLDKNTTPEGKKKFYQKYFEDRKTNNTPFATVYQNIISQMASGDWNSVLEQPDAGINLLNYAKQIYKAVSQKPYQDQLLAVIKKFEKKKYFRELSSSEQSDFLEMLGYKGDKYVDDSVLKGLYEGVKNESVVPGKKEFKEFFSKFGNSTSEGMKKAHEKVISNLYDNDFWNMTEVKFESTSNTQKGAKMHYTLNYTGKGDTKSTANKQFKKVNVDQNFNPYQTIVKHQKDVINETNTALTDKLDLTKKSGKVLGVEQNVIDAKDLHNYDGLGNFDTYEKVNHTYKISWENISDNPDNPYWVITSIKSFNQEGKEFFNIY</sequence>
<evidence type="ECO:0000313" key="2">
    <source>
        <dbReference type="EMBL" id="AVP49367.1"/>
    </source>
</evidence>
<dbReference type="InterPro" id="IPR054816">
    <property type="entry name" value="Lipoprotein_mollicutes-type_CS"/>
</dbReference>
<proteinExistence type="predicted"/>
<dbReference type="RefSeq" id="WP_303662687.1">
    <property type="nucleotide sequence ID" value="NZ_CP027019.1"/>
</dbReference>
<name>A0A2S0NK34_9MOLU</name>
<reference evidence="3" key="1">
    <citation type="submission" date="2018-02" db="EMBL/GenBank/DDBJ databases">
        <title>Firefly genomes illuminate parallel origins of bioluminescence in beetles.</title>
        <authorList>
            <person name="Fallon T.R."/>
            <person name="Lower S.E.S."/>
            <person name="Behringer M."/>
            <person name="Weng J.-K."/>
        </authorList>
    </citation>
    <scope>NUCLEOTIDE SEQUENCE [LARGE SCALE GENOMIC DNA]</scope>
</reference>
<evidence type="ECO:0000313" key="3">
    <source>
        <dbReference type="Proteomes" id="UP000239250"/>
    </source>
</evidence>
<organism evidence="2 3">
    <name type="scientific">Williamsoniiplasma luminosum</name>
    <dbReference type="NCBI Taxonomy" id="214888"/>
    <lineage>
        <taxon>Bacteria</taxon>
        <taxon>Bacillati</taxon>
        <taxon>Mycoplasmatota</taxon>
        <taxon>Mollicutes</taxon>
        <taxon>Entomoplasmatales</taxon>
        <taxon>Williamsoniiplasma</taxon>
    </lineage>
</organism>
<dbReference type="PROSITE" id="PS51257">
    <property type="entry name" value="PROKAR_LIPOPROTEIN"/>
    <property type="match status" value="1"/>
</dbReference>
<evidence type="ECO:0008006" key="4">
    <source>
        <dbReference type="Google" id="ProtNLM"/>
    </source>
</evidence>
<dbReference type="EMBL" id="CP027019">
    <property type="protein sequence ID" value="AVP49367.1"/>
    <property type="molecule type" value="Genomic_DNA"/>
</dbReference>
<dbReference type="Proteomes" id="UP000239250">
    <property type="component" value="Chromosome"/>
</dbReference>
<dbReference type="NCBIfam" id="NF038029">
    <property type="entry name" value="LP_plasma"/>
    <property type="match status" value="1"/>
</dbReference>
<accession>A0A2S0NK34</accession>
<feature type="chain" id="PRO_5015552531" description="Lipoprotein" evidence="1">
    <location>
        <begin position="21"/>
        <end position="768"/>
    </location>
</feature>
<dbReference type="AlphaFoldDB" id="A0A2S0NK34"/>
<keyword evidence="1" id="KW-0732">Signal</keyword>
<gene>
    <name evidence="2" type="ORF">C5T88_02095</name>
</gene>
<protein>
    <recommendedName>
        <fullName evidence="4">Lipoprotein</fullName>
    </recommendedName>
</protein>
<evidence type="ECO:0000256" key="1">
    <source>
        <dbReference type="SAM" id="SignalP"/>
    </source>
</evidence>
<feature type="signal peptide" evidence="1">
    <location>
        <begin position="1"/>
        <end position="20"/>
    </location>
</feature>